<evidence type="ECO:0000313" key="6">
    <source>
        <dbReference type="Proteomes" id="UP000029640"/>
    </source>
</evidence>
<dbReference type="HAMAP" id="MF_00688">
    <property type="entry name" value="Leu_Phe_trans"/>
    <property type="match status" value="1"/>
</dbReference>
<comment type="catalytic activity">
    <reaction evidence="4">
        <text>N-terminal L-lysyl-[protein] + L-leucyl-tRNA(Leu) = N-terminal L-leucyl-L-lysyl-[protein] + tRNA(Leu) + H(+)</text>
        <dbReference type="Rhea" id="RHEA:12340"/>
        <dbReference type="Rhea" id="RHEA-COMP:9613"/>
        <dbReference type="Rhea" id="RHEA-COMP:9622"/>
        <dbReference type="Rhea" id="RHEA-COMP:12670"/>
        <dbReference type="Rhea" id="RHEA-COMP:12671"/>
        <dbReference type="ChEBI" id="CHEBI:15378"/>
        <dbReference type="ChEBI" id="CHEBI:65249"/>
        <dbReference type="ChEBI" id="CHEBI:78442"/>
        <dbReference type="ChEBI" id="CHEBI:78494"/>
        <dbReference type="ChEBI" id="CHEBI:133043"/>
        <dbReference type="EC" id="2.3.2.6"/>
    </reaction>
</comment>
<dbReference type="EMBL" id="AUVB01000054">
    <property type="protein sequence ID" value="KGE03513.1"/>
    <property type="molecule type" value="Genomic_DNA"/>
</dbReference>
<comment type="similarity">
    <text evidence="4">Belongs to the L/F-transferase family.</text>
</comment>
<dbReference type="InterPro" id="IPR004616">
    <property type="entry name" value="Leu/Phe-tRNA_Trfase"/>
</dbReference>
<dbReference type="EC" id="2.3.2.6" evidence="4"/>
<dbReference type="InterPro" id="IPR042203">
    <property type="entry name" value="Leu/Phe-tRNA_Trfase_C"/>
</dbReference>
<dbReference type="RefSeq" id="WP_052094227.1">
    <property type="nucleotide sequence ID" value="NZ_KN234745.1"/>
</dbReference>
<comment type="catalytic activity">
    <reaction evidence="4">
        <text>L-phenylalanyl-tRNA(Phe) + an N-terminal L-alpha-aminoacyl-[protein] = an N-terminal L-phenylalanyl-L-alpha-aminoacyl-[protein] + tRNA(Phe)</text>
        <dbReference type="Rhea" id="RHEA:43632"/>
        <dbReference type="Rhea" id="RHEA-COMP:9668"/>
        <dbReference type="Rhea" id="RHEA-COMP:9699"/>
        <dbReference type="Rhea" id="RHEA-COMP:10636"/>
        <dbReference type="Rhea" id="RHEA-COMP:10637"/>
        <dbReference type="ChEBI" id="CHEBI:78442"/>
        <dbReference type="ChEBI" id="CHEBI:78531"/>
        <dbReference type="ChEBI" id="CHEBI:78597"/>
        <dbReference type="ChEBI" id="CHEBI:83561"/>
        <dbReference type="EC" id="2.3.2.6"/>
    </reaction>
</comment>
<proteinExistence type="inferred from homology"/>
<organism evidence="5 6">
    <name type="scientific">Pseudohaliea rubra DSM 19751</name>
    <dbReference type="NCBI Taxonomy" id="1265313"/>
    <lineage>
        <taxon>Bacteria</taxon>
        <taxon>Pseudomonadati</taxon>
        <taxon>Pseudomonadota</taxon>
        <taxon>Gammaproteobacteria</taxon>
        <taxon>Cellvibrionales</taxon>
        <taxon>Halieaceae</taxon>
        <taxon>Pseudohaliea</taxon>
    </lineage>
</organism>
<accession>A0A095VQY9</accession>
<comment type="catalytic activity">
    <reaction evidence="4">
        <text>N-terminal L-arginyl-[protein] + L-leucyl-tRNA(Leu) = N-terminal L-leucyl-L-arginyl-[protein] + tRNA(Leu) + H(+)</text>
        <dbReference type="Rhea" id="RHEA:50416"/>
        <dbReference type="Rhea" id="RHEA-COMP:9613"/>
        <dbReference type="Rhea" id="RHEA-COMP:9622"/>
        <dbReference type="Rhea" id="RHEA-COMP:12672"/>
        <dbReference type="Rhea" id="RHEA-COMP:12673"/>
        <dbReference type="ChEBI" id="CHEBI:15378"/>
        <dbReference type="ChEBI" id="CHEBI:64719"/>
        <dbReference type="ChEBI" id="CHEBI:78442"/>
        <dbReference type="ChEBI" id="CHEBI:78494"/>
        <dbReference type="ChEBI" id="CHEBI:133044"/>
        <dbReference type="EC" id="2.3.2.6"/>
    </reaction>
</comment>
<dbReference type="STRING" id="1265313.HRUBRA_01892"/>
<evidence type="ECO:0000313" key="5">
    <source>
        <dbReference type="EMBL" id="KGE03513.1"/>
    </source>
</evidence>
<dbReference type="Gene3D" id="3.30.70.3550">
    <property type="entry name" value="Leucyl/phenylalanyl-tRNA-protein transferase, N-terminal domain"/>
    <property type="match status" value="1"/>
</dbReference>
<keyword evidence="3 4" id="KW-0012">Acyltransferase</keyword>
<evidence type="ECO:0000256" key="1">
    <source>
        <dbReference type="ARBA" id="ARBA00022490"/>
    </source>
</evidence>
<name>A0A095VQY9_9GAMM</name>
<dbReference type="Pfam" id="PF03588">
    <property type="entry name" value="Leu_Phe_trans"/>
    <property type="match status" value="1"/>
</dbReference>
<reference evidence="5 6" key="1">
    <citation type="journal article" date="2014" name="Genome Announc.">
        <title>Genome Sequence of Gammaproteobacterial Pseudohaliea rubra Type Strain DSM 19751, Isolated from Coastal Seawater of the Mediterranean Sea.</title>
        <authorList>
            <person name="Spring S."/>
            <person name="Fiebig A."/>
            <person name="Riedel T."/>
            <person name="Goker M."/>
            <person name="Klenk H.P."/>
        </authorList>
    </citation>
    <scope>NUCLEOTIDE SEQUENCE [LARGE SCALE GENOMIC DNA]</scope>
    <source>
        <strain evidence="5 6">DSM 19751</strain>
    </source>
</reference>
<keyword evidence="2 4" id="KW-0808">Transferase</keyword>
<comment type="caution">
    <text evidence="5">The sequence shown here is derived from an EMBL/GenBank/DDBJ whole genome shotgun (WGS) entry which is preliminary data.</text>
</comment>
<dbReference type="Gene3D" id="3.40.630.70">
    <property type="entry name" value="Leucyl/phenylalanyl-tRNA-protein transferase, C-terminal domain"/>
    <property type="match status" value="1"/>
</dbReference>
<comment type="subcellular location">
    <subcellularLocation>
        <location evidence="4">Cytoplasm</location>
    </subcellularLocation>
</comment>
<dbReference type="PATRIC" id="fig|1265313.6.peg.1871"/>
<dbReference type="InterPro" id="IPR042221">
    <property type="entry name" value="Leu/Phe-tRNA_Trfase_N"/>
</dbReference>
<dbReference type="Proteomes" id="UP000029640">
    <property type="component" value="Unassembled WGS sequence"/>
</dbReference>
<dbReference type="SUPFAM" id="SSF55729">
    <property type="entry name" value="Acyl-CoA N-acyltransferases (Nat)"/>
    <property type="match status" value="1"/>
</dbReference>
<dbReference type="PANTHER" id="PTHR30098">
    <property type="entry name" value="LEUCYL/PHENYLALANYL-TRNA--PROTEIN TRANSFERASE"/>
    <property type="match status" value="1"/>
</dbReference>
<evidence type="ECO:0000256" key="4">
    <source>
        <dbReference type="HAMAP-Rule" id="MF_00688"/>
    </source>
</evidence>
<dbReference type="AlphaFoldDB" id="A0A095VQY9"/>
<protein>
    <recommendedName>
        <fullName evidence="4">Leucyl/phenylalanyl-tRNA--protein transferase</fullName>
        <ecNumber evidence="4">2.3.2.6</ecNumber>
    </recommendedName>
    <alternativeName>
        <fullName evidence="4">L/F-transferase</fullName>
    </alternativeName>
    <alternativeName>
        <fullName evidence="4">Leucyltransferase</fullName>
    </alternativeName>
    <alternativeName>
        <fullName evidence="4">Phenyalanyltransferase</fullName>
    </alternativeName>
</protein>
<dbReference type="GO" id="GO:0008914">
    <property type="term" value="F:leucyl-tRNA--protein transferase activity"/>
    <property type="evidence" value="ECO:0007669"/>
    <property type="project" value="UniProtKB-UniRule"/>
</dbReference>
<dbReference type="GO" id="GO:0030163">
    <property type="term" value="P:protein catabolic process"/>
    <property type="evidence" value="ECO:0007669"/>
    <property type="project" value="UniProtKB-UniRule"/>
</dbReference>
<dbReference type="eggNOG" id="COG2360">
    <property type="taxonomic scope" value="Bacteria"/>
</dbReference>
<evidence type="ECO:0000256" key="3">
    <source>
        <dbReference type="ARBA" id="ARBA00023315"/>
    </source>
</evidence>
<dbReference type="NCBIfam" id="TIGR00667">
    <property type="entry name" value="aat"/>
    <property type="match status" value="1"/>
</dbReference>
<gene>
    <name evidence="4" type="primary">aat</name>
    <name evidence="5" type="ORF">HRUBRA_01892</name>
</gene>
<dbReference type="InterPro" id="IPR016181">
    <property type="entry name" value="Acyl_CoA_acyltransferase"/>
</dbReference>
<dbReference type="HOGENOM" id="CLU_075045_0_0_6"/>
<keyword evidence="6" id="KW-1185">Reference proteome</keyword>
<dbReference type="GO" id="GO:0005737">
    <property type="term" value="C:cytoplasm"/>
    <property type="evidence" value="ECO:0007669"/>
    <property type="project" value="UniProtKB-SubCell"/>
</dbReference>
<evidence type="ECO:0000256" key="2">
    <source>
        <dbReference type="ARBA" id="ARBA00022679"/>
    </source>
</evidence>
<comment type="function">
    <text evidence="4">Functions in the N-end rule pathway of protein degradation where it conjugates Leu, Phe and, less efficiently, Met from aminoacyl-tRNAs to the N-termini of proteins containing an N-terminal arginine or lysine.</text>
</comment>
<dbReference type="PANTHER" id="PTHR30098:SF2">
    <property type="entry name" value="LEUCYL_PHENYLALANYL-TRNA--PROTEIN TRANSFERASE"/>
    <property type="match status" value="1"/>
</dbReference>
<keyword evidence="1 4" id="KW-0963">Cytoplasm</keyword>
<sequence>MPLLPFLAPDDPFPPSREALSYPNGLLAVSEDLSPGRLLAAYRRGIFPWFEEPQPVLWWTPDPRLVLFPSEFHCARSLRRTLRRQRFQLSVNRCFREVMTACAAPRPHQDGTWISPRMETAYAALHDAGYAHSIEAWDREGRLAGGLYGVCLGGAFFGESMFSRSPDASKVALAGLAHLLCEGGGRVIDCQVETEHLLSLGARLIPRVDFEAMLAQTVTDEMAAGAWRLPEDTGALA</sequence>